<evidence type="ECO:0000256" key="1">
    <source>
        <dbReference type="SAM" id="SignalP"/>
    </source>
</evidence>
<name>A0ABU9ZDQ0_9HYPH</name>
<proteinExistence type="predicted"/>
<evidence type="ECO:0000313" key="3">
    <source>
        <dbReference type="Proteomes" id="UP001404845"/>
    </source>
</evidence>
<gene>
    <name evidence="2" type="ORF">PUR21_16285</name>
</gene>
<reference evidence="2 3" key="1">
    <citation type="journal article" date="2023" name="PLoS ONE">
        <title>Complete genome assembly of Hawai'i environmental nontuberculous mycobacteria reveals unexpected co-isolation with methylobacteria.</title>
        <authorList>
            <person name="Hendrix J."/>
            <person name="Epperson L.E."/>
            <person name="Tong E.I."/>
            <person name="Chan Y.L."/>
            <person name="Hasan N.A."/>
            <person name="Dawrs S.N."/>
            <person name="Norton G.J."/>
            <person name="Virdi R."/>
            <person name="Crooks J.L."/>
            <person name="Chan E.D."/>
            <person name="Honda J.R."/>
            <person name="Strong M."/>
        </authorList>
    </citation>
    <scope>NUCLEOTIDE SEQUENCE [LARGE SCALE GENOMIC DNA]</scope>
    <source>
        <strain evidence="2 3">NJH_HI01</strain>
    </source>
</reference>
<evidence type="ECO:0008006" key="4">
    <source>
        <dbReference type="Google" id="ProtNLM"/>
    </source>
</evidence>
<protein>
    <recommendedName>
        <fullName evidence="4">MSHA biogenesis protein MshQ</fullName>
    </recommendedName>
</protein>
<keyword evidence="3" id="KW-1185">Reference proteome</keyword>
<comment type="caution">
    <text evidence="2">The sequence shown here is derived from an EMBL/GenBank/DDBJ whole genome shotgun (WGS) entry which is preliminary data.</text>
</comment>
<feature type="signal peptide" evidence="1">
    <location>
        <begin position="1"/>
        <end position="22"/>
    </location>
</feature>
<evidence type="ECO:0000313" key="2">
    <source>
        <dbReference type="EMBL" id="MEN3229176.1"/>
    </source>
</evidence>
<organism evidence="2 3">
    <name type="scientific">Methylorubrum rhodesianum</name>
    <dbReference type="NCBI Taxonomy" id="29427"/>
    <lineage>
        <taxon>Bacteria</taxon>
        <taxon>Pseudomonadati</taxon>
        <taxon>Pseudomonadota</taxon>
        <taxon>Alphaproteobacteria</taxon>
        <taxon>Hyphomicrobiales</taxon>
        <taxon>Methylobacteriaceae</taxon>
        <taxon>Methylorubrum</taxon>
    </lineage>
</organism>
<accession>A0ABU9ZDQ0</accession>
<dbReference type="EMBL" id="JAQYXL010000001">
    <property type="protein sequence ID" value="MEN3229176.1"/>
    <property type="molecule type" value="Genomic_DNA"/>
</dbReference>
<dbReference type="Proteomes" id="UP001404845">
    <property type="component" value="Unassembled WGS sequence"/>
</dbReference>
<sequence length="579" mass="61457">MLRSLRCALALLAFATISVPWASAVAQTYTLPELGLQNSGTQRSLAVRDRTNDAMVPLGYLDTSNHGFVSTPSFVRIPFGSTAMEIGLGASSGVYGDGANVGLRSFDNGNVLFQTKDGSQNIAVLNRTLSYVNSPLTVFDGQLAVRDNFSCTPTSFQYEYGGTRSYAMVPDCSGWFLQSKPFRVLAVRGAKAAEASPPWQTPATDPLYTEFAFGTATFIAPGDKNLNGITINMDVSKGGAAGGPGNPNGDWLASPLNIYVRHRPSEDGTTKPGGTWAFNLDKITEDKSGKTLDVVTEYDRNFFNSDCATDNPAGVSGCYNPSHWFNNRNGYPILANFWVSPLATFTYSGTATVSGSTVTVTSCNNTYIHTGGCFSTSDTSGIWLTIGGTPKWFRVNSVTNGSTLTVRGTPENGTGIAFSWTPNQMQYGLGFVDDLSNPAARATLIRDVTILDNTSARTFASLGGKQLYGIDTTQALEMSAALIMKSTQRICFDGPFNCMGANVVTGGGNVGVSFDGGIKPRVYNSVASLPTCNFDVLGVQAFLYAGDANAPTTGGAVSTGSTVVSRPVVCDSASWRYMY</sequence>
<keyword evidence="1" id="KW-0732">Signal</keyword>
<dbReference type="RefSeq" id="WP_345971165.1">
    <property type="nucleotide sequence ID" value="NZ_JAQYXL010000001.1"/>
</dbReference>
<feature type="chain" id="PRO_5045806557" description="MSHA biogenesis protein MshQ" evidence="1">
    <location>
        <begin position="23"/>
        <end position="579"/>
    </location>
</feature>